<evidence type="ECO:0000313" key="1">
    <source>
        <dbReference type="EMBL" id="CAB0035363.1"/>
    </source>
</evidence>
<dbReference type="Proteomes" id="UP000479190">
    <property type="component" value="Unassembled WGS sequence"/>
</dbReference>
<gene>
    <name evidence="1" type="ORF">TBRA_LOCUS7261</name>
</gene>
<sequence length="153" mass="17490">MSDRSDDAILMSASVDAMFYYRIVSARTHTTARSITRVEYSLQRSTARGTRDHPAAAALKIGCKNWCQIKLFSIKFLDHAQTVVRKYLAMFLQVNKDLPENEQAHPFFPQFHIQKLKDSWAYGQPRQARDCILQLLLDLVLCNLGQLSVAWSA</sequence>
<proteinExistence type="predicted"/>
<dbReference type="AlphaFoldDB" id="A0A6H5IBH6"/>
<reference evidence="1 2" key="1">
    <citation type="submission" date="2020-02" db="EMBL/GenBank/DDBJ databases">
        <authorList>
            <person name="Ferguson B K."/>
        </authorList>
    </citation>
    <scope>NUCLEOTIDE SEQUENCE [LARGE SCALE GENOMIC DNA]</scope>
</reference>
<protein>
    <submittedName>
        <fullName evidence="1">Uncharacterized protein</fullName>
    </submittedName>
</protein>
<accession>A0A6H5IBH6</accession>
<dbReference type="EMBL" id="CADCXV010000781">
    <property type="protein sequence ID" value="CAB0035363.1"/>
    <property type="molecule type" value="Genomic_DNA"/>
</dbReference>
<organism evidence="1 2">
    <name type="scientific">Trichogramma brassicae</name>
    <dbReference type="NCBI Taxonomy" id="86971"/>
    <lineage>
        <taxon>Eukaryota</taxon>
        <taxon>Metazoa</taxon>
        <taxon>Ecdysozoa</taxon>
        <taxon>Arthropoda</taxon>
        <taxon>Hexapoda</taxon>
        <taxon>Insecta</taxon>
        <taxon>Pterygota</taxon>
        <taxon>Neoptera</taxon>
        <taxon>Endopterygota</taxon>
        <taxon>Hymenoptera</taxon>
        <taxon>Apocrita</taxon>
        <taxon>Proctotrupomorpha</taxon>
        <taxon>Chalcidoidea</taxon>
        <taxon>Trichogrammatidae</taxon>
        <taxon>Trichogramma</taxon>
    </lineage>
</organism>
<name>A0A6H5IBH6_9HYME</name>
<keyword evidence="2" id="KW-1185">Reference proteome</keyword>
<evidence type="ECO:0000313" key="2">
    <source>
        <dbReference type="Proteomes" id="UP000479190"/>
    </source>
</evidence>